<evidence type="ECO:0000256" key="14">
    <source>
        <dbReference type="HAMAP-Rule" id="MF_01006"/>
    </source>
</evidence>
<keyword evidence="16" id="KW-1185">Reference proteome</keyword>
<dbReference type="EMBL" id="MBTA01000004">
    <property type="protein sequence ID" value="RKD18586.1"/>
    <property type="molecule type" value="Genomic_DNA"/>
</dbReference>
<dbReference type="Pfam" id="PF02673">
    <property type="entry name" value="BacA"/>
    <property type="match status" value="1"/>
</dbReference>
<feature type="transmembrane region" description="Helical" evidence="14">
    <location>
        <begin position="6"/>
        <end position="29"/>
    </location>
</feature>
<feature type="transmembrane region" description="Helical" evidence="14">
    <location>
        <begin position="41"/>
        <end position="63"/>
    </location>
</feature>
<accession>A0A419S991</accession>
<dbReference type="GO" id="GO:0008360">
    <property type="term" value="P:regulation of cell shape"/>
    <property type="evidence" value="ECO:0007669"/>
    <property type="project" value="UniProtKB-KW"/>
</dbReference>
<evidence type="ECO:0000256" key="8">
    <source>
        <dbReference type="ARBA" id="ARBA00022989"/>
    </source>
</evidence>
<keyword evidence="8 14" id="KW-1133">Transmembrane helix</keyword>
<protein>
    <recommendedName>
        <fullName evidence="4 14">Undecaprenyl-diphosphatase</fullName>
        <ecNumber evidence="3 14">3.6.1.27</ecNumber>
    </recommendedName>
    <alternativeName>
        <fullName evidence="12 14">Bacitracin resistance protein</fullName>
    </alternativeName>
    <alternativeName>
        <fullName evidence="11 14">Undecaprenyl pyrophosphate phosphatase</fullName>
    </alternativeName>
</protein>
<gene>
    <name evidence="14" type="primary">uppP</name>
    <name evidence="15" type="ORF">BCY91_14670</name>
</gene>
<evidence type="ECO:0000256" key="1">
    <source>
        <dbReference type="ARBA" id="ARBA00004651"/>
    </source>
</evidence>
<evidence type="ECO:0000256" key="3">
    <source>
        <dbReference type="ARBA" id="ARBA00012374"/>
    </source>
</evidence>
<evidence type="ECO:0000256" key="4">
    <source>
        <dbReference type="ARBA" id="ARBA00021581"/>
    </source>
</evidence>
<comment type="similarity">
    <text evidence="2 14">Belongs to the UppP family.</text>
</comment>
<dbReference type="NCBIfam" id="NF001390">
    <property type="entry name" value="PRK00281.1-4"/>
    <property type="match status" value="1"/>
</dbReference>
<sequence>MNIFEVIVLAIIEGLTEFLPVSSTGHMIIASSLMGIQSDNFVKLFTVAIQLGTILSVVVLYYKRFFRSVHFYFKLFVAFIPAVIFGLLFSDKIDELLESPLTVGISLVLGGIILLFVDKWFNKGTIDDTDEISYLTALKIGVFQCIAMIPGVSRSGASIVGGMAKKLTRKAAAEFSFFLAVPTMFAATAKKLYDFYKDGHVINSQEINLLLIGNVIGFFVALLAIKTFIDYLSKHGFRVFGIYRIIVGTILVIMVLSGYSLKVI</sequence>
<evidence type="ECO:0000256" key="6">
    <source>
        <dbReference type="ARBA" id="ARBA00022692"/>
    </source>
</evidence>
<keyword evidence="5 14" id="KW-1003">Cell membrane</keyword>
<dbReference type="NCBIfam" id="NF001389">
    <property type="entry name" value="PRK00281.1-2"/>
    <property type="match status" value="1"/>
</dbReference>
<dbReference type="HAMAP" id="MF_01006">
    <property type="entry name" value="Undec_diphosphatase"/>
    <property type="match status" value="1"/>
</dbReference>
<dbReference type="PANTHER" id="PTHR30622:SF3">
    <property type="entry name" value="UNDECAPRENYL-DIPHOSPHATASE"/>
    <property type="match status" value="1"/>
</dbReference>
<dbReference type="PANTHER" id="PTHR30622">
    <property type="entry name" value="UNDECAPRENYL-DIPHOSPHATASE"/>
    <property type="match status" value="1"/>
</dbReference>
<feature type="transmembrane region" description="Helical" evidence="14">
    <location>
        <begin position="101"/>
        <end position="120"/>
    </location>
</feature>
<evidence type="ECO:0000256" key="5">
    <source>
        <dbReference type="ARBA" id="ARBA00022475"/>
    </source>
</evidence>
<evidence type="ECO:0000313" key="15">
    <source>
        <dbReference type="EMBL" id="RKD18586.1"/>
    </source>
</evidence>
<proteinExistence type="inferred from homology"/>
<dbReference type="Proteomes" id="UP000283433">
    <property type="component" value="Unassembled WGS sequence"/>
</dbReference>
<comment type="caution">
    <text evidence="15">The sequence shown here is derived from an EMBL/GenBank/DDBJ whole genome shotgun (WGS) entry which is preliminary data.</text>
</comment>
<keyword evidence="14" id="KW-0133">Cell shape</keyword>
<evidence type="ECO:0000313" key="16">
    <source>
        <dbReference type="Proteomes" id="UP000283433"/>
    </source>
</evidence>
<dbReference type="AlphaFoldDB" id="A0A419S991"/>
<reference evidence="15 16" key="1">
    <citation type="submission" date="2016-07" db="EMBL/GenBank/DDBJ databases">
        <title>Genome of Pelobium manganitolerans.</title>
        <authorList>
            <person name="Wu S."/>
            <person name="Wang G."/>
        </authorList>
    </citation>
    <scope>NUCLEOTIDE SEQUENCE [LARGE SCALE GENOMIC DNA]</scope>
    <source>
        <strain evidence="15 16">YS-25</strain>
    </source>
</reference>
<keyword evidence="14" id="KW-0573">Peptidoglycan synthesis</keyword>
<dbReference type="OrthoDB" id="9808289at2"/>
<dbReference type="InterPro" id="IPR003824">
    <property type="entry name" value="UppP"/>
</dbReference>
<evidence type="ECO:0000256" key="13">
    <source>
        <dbReference type="ARBA" id="ARBA00047594"/>
    </source>
</evidence>
<evidence type="ECO:0000256" key="11">
    <source>
        <dbReference type="ARBA" id="ARBA00032707"/>
    </source>
</evidence>
<dbReference type="RefSeq" id="WP_120180762.1">
    <property type="nucleotide sequence ID" value="NZ_MBTA01000004.1"/>
</dbReference>
<evidence type="ECO:0000256" key="2">
    <source>
        <dbReference type="ARBA" id="ARBA00010621"/>
    </source>
</evidence>
<feature type="transmembrane region" description="Helical" evidence="14">
    <location>
        <begin position="241"/>
        <end position="261"/>
    </location>
</feature>
<keyword evidence="6 14" id="KW-0812">Transmembrane</keyword>
<evidence type="ECO:0000256" key="7">
    <source>
        <dbReference type="ARBA" id="ARBA00022801"/>
    </source>
</evidence>
<keyword evidence="9 14" id="KW-0472">Membrane</keyword>
<dbReference type="EC" id="3.6.1.27" evidence="3 14"/>
<dbReference type="NCBIfam" id="TIGR00753">
    <property type="entry name" value="undec_PP_bacA"/>
    <property type="match status" value="1"/>
</dbReference>
<organism evidence="15 16">
    <name type="scientific">Pelobium manganitolerans</name>
    <dbReference type="NCBI Taxonomy" id="1842495"/>
    <lineage>
        <taxon>Bacteria</taxon>
        <taxon>Pseudomonadati</taxon>
        <taxon>Bacteroidota</taxon>
        <taxon>Sphingobacteriia</taxon>
        <taxon>Sphingobacteriales</taxon>
        <taxon>Sphingobacteriaceae</taxon>
        <taxon>Pelobium</taxon>
    </lineage>
</organism>
<evidence type="ECO:0000256" key="10">
    <source>
        <dbReference type="ARBA" id="ARBA00023251"/>
    </source>
</evidence>
<comment type="catalytic activity">
    <reaction evidence="13 14">
        <text>di-trans,octa-cis-undecaprenyl diphosphate + H2O = di-trans,octa-cis-undecaprenyl phosphate + phosphate + H(+)</text>
        <dbReference type="Rhea" id="RHEA:28094"/>
        <dbReference type="ChEBI" id="CHEBI:15377"/>
        <dbReference type="ChEBI" id="CHEBI:15378"/>
        <dbReference type="ChEBI" id="CHEBI:43474"/>
        <dbReference type="ChEBI" id="CHEBI:58405"/>
        <dbReference type="ChEBI" id="CHEBI:60392"/>
        <dbReference type="EC" id="3.6.1.27"/>
    </reaction>
</comment>
<keyword evidence="14" id="KW-0961">Cell wall biogenesis/degradation</keyword>
<comment type="subcellular location">
    <subcellularLocation>
        <location evidence="1 14">Cell membrane</location>
        <topology evidence="1 14">Multi-pass membrane protein</topology>
    </subcellularLocation>
</comment>
<comment type="function">
    <text evidence="14">Catalyzes the dephosphorylation of undecaprenyl diphosphate (UPP). Confers resistance to bacitracin.</text>
</comment>
<name>A0A419S991_9SPHI</name>
<keyword evidence="7 14" id="KW-0378">Hydrolase</keyword>
<dbReference type="GO" id="GO:0071555">
    <property type="term" value="P:cell wall organization"/>
    <property type="evidence" value="ECO:0007669"/>
    <property type="project" value="UniProtKB-KW"/>
</dbReference>
<dbReference type="GO" id="GO:0050380">
    <property type="term" value="F:undecaprenyl-diphosphatase activity"/>
    <property type="evidence" value="ECO:0007669"/>
    <property type="project" value="UniProtKB-UniRule"/>
</dbReference>
<evidence type="ECO:0000256" key="9">
    <source>
        <dbReference type="ARBA" id="ARBA00023136"/>
    </source>
</evidence>
<feature type="transmembrane region" description="Helical" evidence="14">
    <location>
        <begin position="209"/>
        <end position="229"/>
    </location>
</feature>
<dbReference type="GO" id="GO:0046677">
    <property type="term" value="P:response to antibiotic"/>
    <property type="evidence" value="ECO:0007669"/>
    <property type="project" value="UniProtKB-UniRule"/>
</dbReference>
<dbReference type="GO" id="GO:0009252">
    <property type="term" value="P:peptidoglycan biosynthetic process"/>
    <property type="evidence" value="ECO:0007669"/>
    <property type="project" value="UniProtKB-KW"/>
</dbReference>
<keyword evidence="10 14" id="KW-0046">Antibiotic resistance</keyword>
<dbReference type="GO" id="GO:0005886">
    <property type="term" value="C:plasma membrane"/>
    <property type="evidence" value="ECO:0007669"/>
    <property type="project" value="UniProtKB-SubCell"/>
</dbReference>
<evidence type="ECO:0000256" key="12">
    <source>
        <dbReference type="ARBA" id="ARBA00032932"/>
    </source>
</evidence>
<comment type="miscellaneous">
    <text evidence="14">Bacitracin is thought to be involved in the inhibition of peptidoglycan synthesis by sequestering undecaprenyl diphosphate, thereby reducing the pool of lipid carrier available.</text>
</comment>
<feature type="transmembrane region" description="Helical" evidence="14">
    <location>
        <begin position="69"/>
        <end position="89"/>
    </location>
</feature>